<organism evidence="1 2">
    <name type="scientific">Acaulospora colombiana</name>
    <dbReference type="NCBI Taxonomy" id="27376"/>
    <lineage>
        <taxon>Eukaryota</taxon>
        <taxon>Fungi</taxon>
        <taxon>Fungi incertae sedis</taxon>
        <taxon>Mucoromycota</taxon>
        <taxon>Glomeromycotina</taxon>
        <taxon>Glomeromycetes</taxon>
        <taxon>Diversisporales</taxon>
        <taxon>Acaulosporaceae</taxon>
        <taxon>Acaulospora</taxon>
    </lineage>
</organism>
<evidence type="ECO:0000313" key="2">
    <source>
        <dbReference type="Proteomes" id="UP000789525"/>
    </source>
</evidence>
<evidence type="ECO:0000313" key="1">
    <source>
        <dbReference type="EMBL" id="CAG8672064.1"/>
    </source>
</evidence>
<reference evidence="1" key="1">
    <citation type="submission" date="2021-06" db="EMBL/GenBank/DDBJ databases">
        <authorList>
            <person name="Kallberg Y."/>
            <person name="Tangrot J."/>
            <person name="Rosling A."/>
        </authorList>
    </citation>
    <scope>NUCLEOTIDE SEQUENCE</scope>
    <source>
        <strain evidence="1">CL356</strain>
    </source>
</reference>
<comment type="caution">
    <text evidence="1">The sequence shown here is derived from an EMBL/GenBank/DDBJ whole genome shotgun (WGS) entry which is preliminary data.</text>
</comment>
<gene>
    <name evidence="1" type="ORF">ACOLOM_LOCUS8990</name>
</gene>
<name>A0ACA9NR66_9GLOM</name>
<protein>
    <submittedName>
        <fullName evidence="1">10664_t:CDS:1</fullName>
    </submittedName>
</protein>
<dbReference type="Proteomes" id="UP000789525">
    <property type="component" value="Unassembled WGS sequence"/>
</dbReference>
<proteinExistence type="predicted"/>
<dbReference type="EMBL" id="CAJVPT010024802">
    <property type="protein sequence ID" value="CAG8672064.1"/>
    <property type="molecule type" value="Genomic_DNA"/>
</dbReference>
<sequence>GISGIFQLVWASRSGITEGPLCTAQAAMLLFGDNGTAFWNVVISIHTFWTVVLGKRMSTVAVAFLIATGWTLCVILTVIGPLAIQTPAKGPFYSIAGAWRQLNLGPRRDAPEAPGDFLNVLRNIELQGF</sequence>
<feature type="non-terminal residue" evidence="1">
    <location>
        <position position="1"/>
    </location>
</feature>
<keyword evidence="2" id="KW-1185">Reference proteome</keyword>
<accession>A0ACA9NR66</accession>